<protein>
    <submittedName>
        <fullName evidence="5">YTH domain-containing protein</fullName>
    </submittedName>
</protein>
<feature type="region of interest" description="Disordered" evidence="1">
    <location>
        <begin position="485"/>
        <end position="568"/>
    </location>
</feature>
<evidence type="ECO:0000313" key="3">
    <source>
        <dbReference type="EMBL" id="VDL97836.1"/>
    </source>
</evidence>
<dbReference type="InterPro" id="IPR045168">
    <property type="entry name" value="YTH_prot"/>
</dbReference>
<reference evidence="5" key="1">
    <citation type="submission" date="2016-06" db="UniProtKB">
        <authorList>
            <consortium name="WormBaseParasite"/>
        </authorList>
    </citation>
    <scope>IDENTIFICATION</scope>
</reference>
<name>A0A183T4Q3_SCHSO</name>
<feature type="region of interest" description="Disordered" evidence="1">
    <location>
        <begin position="409"/>
        <end position="448"/>
    </location>
</feature>
<dbReference type="InterPro" id="IPR007275">
    <property type="entry name" value="YTH_domain"/>
</dbReference>
<evidence type="ECO:0000313" key="5">
    <source>
        <dbReference type="WBParaSite" id="SSLN_0001189401-mRNA-1"/>
    </source>
</evidence>
<feature type="compositionally biased region" description="Basic and acidic residues" evidence="1">
    <location>
        <begin position="556"/>
        <end position="568"/>
    </location>
</feature>
<dbReference type="AlphaFoldDB" id="A0A183T4Q3"/>
<keyword evidence="4" id="KW-1185">Reference proteome</keyword>
<dbReference type="Gene3D" id="3.10.590.10">
    <property type="entry name" value="ph1033 like domains"/>
    <property type="match status" value="1"/>
</dbReference>
<dbReference type="CDD" id="cd21134">
    <property type="entry name" value="YTH"/>
    <property type="match status" value="1"/>
</dbReference>
<sequence length="922" mass="98595">MTGSAKGVETLEASVYGAGDNYYGTLFTQMSYGMGENNQLSTSNPVTSPGTSLNPNLTTALAMAALAAAATGNNTPEFTGGQPAVLGQQMHPGGQAHAPLHDEKNSNSYSTAFVAALMAAAAAYPHQGPQQQQQPDISRGMSGYSQSQSGPPAHAPPLSSSADYAMYYAAQSRNAQAAAAAAVAAAAAGYFPNAATAPGPPSNTAWSYAPSYGHQSNAMLEDQCWPQEPFIAGRSRMENNGGWMEDCGNGGGEEAAAAAANAVMHGAMPPFDASLYGAGGASVRTAFNPAMHGQEYGTTAAAMQQLLPNGGPGDLYSSGGNDLLDKFSCINLHDSSAMAAGGASGVAGGSFVYPMRQDSGIPSHQSNETVLHNQWHLPNSMNNHDYMEQLPSNHLGRLQQCDLQLASVPNVPLPTEPRDMRPPIRTSRPTKTWANIAGQPPKVSLSGGPSWCNNRLLSGPPVFPSNANRPLVNNQQHSELMLSVDSPKEEGTKELGDSEAASGLRPNHPYPPVSSNGHSSQAGKGRRGPPKAPDLNLGGAVLVASMRNGSSTLNRLGRDENGDEKTKETDFLEKPATTATQQAEAHYQLLAKQINPPSFNTNPAKARFFVIKSFSEDDIHRSIKYSIWCSTEMGNKKLNAAFAELKGTAPLYLFYSVNGSGRFCGMAEMTSQVDYSTRSSVWAQDKWQGQFSVKWIFVKDVPNVALRHIHIETNDNKPVTHSRDTTEVPLDRGRQVMEILAKYNHQTSIFDDFMYYEQREQQEFIYGYGSFDAFAVRNEIISFNTLTVERCRVTTCPHLLSGYWLVTAAQSATATTVAPFALAVYRPAMHSSALALYVRTRVYDCAPTTQTLSNMTQLAPHAIGGAAVGACAARPLASVVRTLHHDGGSHAASSGYPVCITSRSGFRLLVLRSFGKYMHIFD</sequence>
<proteinExistence type="predicted"/>
<evidence type="ECO:0000259" key="2">
    <source>
        <dbReference type="PROSITE" id="PS50882"/>
    </source>
</evidence>
<dbReference type="PROSITE" id="PS50882">
    <property type="entry name" value="YTH"/>
    <property type="match status" value="1"/>
</dbReference>
<dbReference type="EMBL" id="UYSU01036537">
    <property type="protein sequence ID" value="VDL97836.1"/>
    <property type="molecule type" value="Genomic_DNA"/>
</dbReference>
<dbReference type="OrthoDB" id="306690at2759"/>
<feature type="compositionally biased region" description="Basic and acidic residues" evidence="1">
    <location>
        <begin position="486"/>
        <end position="496"/>
    </location>
</feature>
<accession>A0A183T4Q3</accession>
<dbReference type="PANTHER" id="PTHR12357">
    <property type="entry name" value="YTH YT521-B HOMOLOGY DOMAIN-CONTAINING"/>
    <property type="match status" value="1"/>
</dbReference>
<evidence type="ECO:0000313" key="4">
    <source>
        <dbReference type="Proteomes" id="UP000275846"/>
    </source>
</evidence>
<dbReference type="GO" id="GO:1990247">
    <property type="term" value="F:N6-methyladenosine-containing RNA reader activity"/>
    <property type="evidence" value="ECO:0007669"/>
    <property type="project" value="TreeGrafter"/>
</dbReference>
<dbReference type="PANTHER" id="PTHR12357:SF89">
    <property type="entry name" value="YTH DOMAIN-CONTAINING FAMILY PROTEIN"/>
    <property type="match status" value="1"/>
</dbReference>
<reference evidence="3 4" key="2">
    <citation type="submission" date="2018-11" db="EMBL/GenBank/DDBJ databases">
        <authorList>
            <consortium name="Pathogen Informatics"/>
        </authorList>
    </citation>
    <scope>NUCLEOTIDE SEQUENCE [LARGE SCALE GENOMIC DNA]</scope>
    <source>
        <strain evidence="3 4">NST_G2</strain>
    </source>
</reference>
<feature type="region of interest" description="Disordered" evidence="1">
    <location>
        <begin position="124"/>
        <end position="157"/>
    </location>
</feature>
<dbReference type="GO" id="GO:0061157">
    <property type="term" value="P:mRNA destabilization"/>
    <property type="evidence" value="ECO:0007669"/>
    <property type="project" value="TreeGrafter"/>
</dbReference>
<organism evidence="5">
    <name type="scientific">Schistocephalus solidus</name>
    <name type="common">Tapeworm</name>
    <dbReference type="NCBI Taxonomy" id="70667"/>
    <lineage>
        <taxon>Eukaryota</taxon>
        <taxon>Metazoa</taxon>
        <taxon>Spiralia</taxon>
        <taxon>Lophotrochozoa</taxon>
        <taxon>Platyhelminthes</taxon>
        <taxon>Cestoda</taxon>
        <taxon>Eucestoda</taxon>
        <taxon>Diphyllobothriidea</taxon>
        <taxon>Diphyllobothriidae</taxon>
        <taxon>Schistocephalus</taxon>
    </lineage>
</organism>
<gene>
    <name evidence="3" type="ORF">SSLN_LOCUS11451</name>
</gene>
<dbReference type="WBParaSite" id="SSLN_0001189401-mRNA-1">
    <property type="protein sequence ID" value="SSLN_0001189401-mRNA-1"/>
    <property type="gene ID" value="SSLN_0001189401"/>
</dbReference>
<feature type="domain" description="YTH" evidence="2">
    <location>
        <begin position="606"/>
        <end position="740"/>
    </location>
</feature>
<dbReference type="Proteomes" id="UP000275846">
    <property type="component" value="Unassembled WGS sequence"/>
</dbReference>
<evidence type="ECO:0000256" key="1">
    <source>
        <dbReference type="SAM" id="MobiDB-lite"/>
    </source>
</evidence>
<dbReference type="GO" id="GO:0003729">
    <property type="term" value="F:mRNA binding"/>
    <property type="evidence" value="ECO:0007669"/>
    <property type="project" value="TreeGrafter"/>
</dbReference>
<dbReference type="Pfam" id="PF04146">
    <property type="entry name" value="YTH"/>
    <property type="match status" value="1"/>
</dbReference>
<feature type="compositionally biased region" description="Polar residues" evidence="1">
    <location>
        <begin position="513"/>
        <end position="522"/>
    </location>
</feature>
<feature type="compositionally biased region" description="Low complexity" evidence="1">
    <location>
        <begin position="124"/>
        <end position="135"/>
    </location>
</feature>
<dbReference type="STRING" id="70667.A0A183T4Q3"/>
<dbReference type="GO" id="GO:0005737">
    <property type="term" value="C:cytoplasm"/>
    <property type="evidence" value="ECO:0007669"/>
    <property type="project" value="TreeGrafter"/>
</dbReference>